<accession>A0A7W3JSF0</accession>
<sequence>MCGGCALRAPIDLPPQRRAHNCQMAIRQEYGRGVCTGVCEKKAHRGGDKNEDAAKRSERISFIVR</sequence>
<comment type="caution">
    <text evidence="1">The sequence shown here is derived from an EMBL/GenBank/DDBJ whole genome shotgun (WGS) entry which is preliminary data.</text>
</comment>
<protein>
    <submittedName>
        <fullName evidence="1">Uncharacterized protein</fullName>
    </submittedName>
</protein>
<reference evidence="1 2" key="1">
    <citation type="submission" date="2020-07" db="EMBL/GenBank/DDBJ databases">
        <title>Sequencing the genomes of 1000 actinobacteria strains.</title>
        <authorList>
            <person name="Klenk H.-P."/>
        </authorList>
    </citation>
    <scope>NUCLEOTIDE SEQUENCE [LARGE SCALE GENOMIC DNA]</scope>
    <source>
        <strain evidence="1 2">DSM 23737</strain>
    </source>
</reference>
<gene>
    <name evidence="1" type="ORF">FB555_000467</name>
</gene>
<dbReference type="AlphaFoldDB" id="A0A7W3JSF0"/>
<dbReference type="Proteomes" id="UP000524237">
    <property type="component" value="Unassembled WGS sequence"/>
</dbReference>
<dbReference type="EMBL" id="JACGWU010000001">
    <property type="protein sequence ID" value="MBA8828396.1"/>
    <property type="molecule type" value="Genomic_DNA"/>
</dbReference>
<evidence type="ECO:0000313" key="1">
    <source>
        <dbReference type="EMBL" id="MBA8828396.1"/>
    </source>
</evidence>
<proteinExistence type="predicted"/>
<organism evidence="1 2">
    <name type="scientific">Alpinimonas psychrophila</name>
    <dbReference type="NCBI Taxonomy" id="748908"/>
    <lineage>
        <taxon>Bacteria</taxon>
        <taxon>Bacillati</taxon>
        <taxon>Actinomycetota</taxon>
        <taxon>Actinomycetes</taxon>
        <taxon>Micrococcales</taxon>
        <taxon>Microbacteriaceae</taxon>
        <taxon>Alpinimonas</taxon>
    </lineage>
</organism>
<evidence type="ECO:0000313" key="2">
    <source>
        <dbReference type="Proteomes" id="UP000524237"/>
    </source>
</evidence>
<keyword evidence="2" id="KW-1185">Reference proteome</keyword>
<name>A0A7W3JSF0_9MICO</name>